<dbReference type="Gene3D" id="2.60.120.380">
    <property type="match status" value="4"/>
</dbReference>
<accession>A0A518ENE2</accession>
<dbReference type="EMBL" id="CP036434">
    <property type="protein sequence ID" value="QDV05603.1"/>
    <property type="molecule type" value="Genomic_DNA"/>
</dbReference>
<feature type="chain" id="PRO_5022060529" description="Peptidase C-terminal archaeal/bacterial domain-containing protein" evidence="1">
    <location>
        <begin position="24"/>
        <end position="605"/>
    </location>
</feature>
<keyword evidence="3" id="KW-1185">Reference proteome</keyword>
<dbReference type="AlphaFoldDB" id="A0A518ENE2"/>
<evidence type="ECO:0000313" key="3">
    <source>
        <dbReference type="Proteomes" id="UP000320390"/>
    </source>
</evidence>
<organism evidence="2 3">
    <name type="scientific">Saltatorellus ferox</name>
    <dbReference type="NCBI Taxonomy" id="2528018"/>
    <lineage>
        <taxon>Bacteria</taxon>
        <taxon>Pseudomonadati</taxon>
        <taxon>Planctomycetota</taxon>
        <taxon>Planctomycetia</taxon>
        <taxon>Planctomycetia incertae sedis</taxon>
        <taxon>Saltatorellus</taxon>
    </lineage>
</organism>
<proteinExistence type="predicted"/>
<dbReference type="Proteomes" id="UP000320390">
    <property type="component" value="Chromosome"/>
</dbReference>
<dbReference type="RefSeq" id="WP_145195042.1">
    <property type="nucleotide sequence ID" value="NZ_CP036434.1"/>
</dbReference>
<evidence type="ECO:0000256" key="1">
    <source>
        <dbReference type="SAM" id="SignalP"/>
    </source>
</evidence>
<feature type="signal peptide" evidence="1">
    <location>
        <begin position="1"/>
        <end position="23"/>
    </location>
</feature>
<evidence type="ECO:0000313" key="2">
    <source>
        <dbReference type="EMBL" id="QDV05603.1"/>
    </source>
</evidence>
<name>A0A518ENE2_9BACT</name>
<gene>
    <name evidence="2" type="ORF">Poly30_11010</name>
</gene>
<protein>
    <recommendedName>
        <fullName evidence="4">Peptidase C-terminal archaeal/bacterial domain-containing protein</fullName>
    </recommendedName>
</protein>
<keyword evidence="1" id="KW-0732">Signal</keyword>
<dbReference type="OrthoDB" id="235850at2"/>
<reference evidence="2 3" key="1">
    <citation type="submission" date="2019-02" db="EMBL/GenBank/DDBJ databases">
        <title>Deep-cultivation of Planctomycetes and their phenomic and genomic characterization uncovers novel biology.</title>
        <authorList>
            <person name="Wiegand S."/>
            <person name="Jogler M."/>
            <person name="Boedeker C."/>
            <person name="Pinto D."/>
            <person name="Vollmers J."/>
            <person name="Rivas-Marin E."/>
            <person name="Kohn T."/>
            <person name="Peeters S.H."/>
            <person name="Heuer A."/>
            <person name="Rast P."/>
            <person name="Oberbeckmann S."/>
            <person name="Bunk B."/>
            <person name="Jeske O."/>
            <person name="Meyerdierks A."/>
            <person name="Storesund J.E."/>
            <person name="Kallscheuer N."/>
            <person name="Luecker S."/>
            <person name="Lage O.M."/>
            <person name="Pohl T."/>
            <person name="Merkel B.J."/>
            <person name="Hornburger P."/>
            <person name="Mueller R.-W."/>
            <person name="Bruemmer F."/>
            <person name="Labrenz M."/>
            <person name="Spormann A.M."/>
            <person name="Op den Camp H."/>
            <person name="Overmann J."/>
            <person name="Amann R."/>
            <person name="Jetten M.S.M."/>
            <person name="Mascher T."/>
            <person name="Medema M.H."/>
            <person name="Devos D.P."/>
            <person name="Kaster A.-K."/>
            <person name="Ovreas L."/>
            <person name="Rohde M."/>
            <person name="Galperin M.Y."/>
            <person name="Jogler C."/>
        </authorList>
    </citation>
    <scope>NUCLEOTIDE SEQUENCE [LARGE SCALE GENOMIC DNA]</scope>
    <source>
        <strain evidence="2 3">Poly30</strain>
    </source>
</reference>
<evidence type="ECO:0008006" key="4">
    <source>
        <dbReference type="Google" id="ProtNLM"/>
    </source>
</evidence>
<sequence length="605" mass="64428" precursor="true">MPQPPLHSSSLRVALLLTGSVFAASCSSSSDDPAPEPAPVSFARTELEPNDSSATAASLARGAFGTGEVDVAGDIDYWAFTMEAGEIVQIEASAARMDRLAWTANSNALQLTIWDTDGTTALLAHDPFGNFSDGWDWGPHDLDIPMFVAPAAGTYYASVTQAETSRNGSVYGIRITKLDIGQRQFEAEAVGVTGVNDTFATAEPMTEGTMFGFLEGAVGGGAALGSFDIDWYAFSITEPTHVHLEVSSYRNGLSTDSTDYVNSEITLFGSDGETRIKHAEWALFYDPAMSLTLSTAGTYYIRIQHTGGSGSGPYALLMDQRSTETQMTELEPNNSISSAMAVEFGNQFKGVSSGTEVDMWSFQGRAGDIVYAQFYESAYYAGVATPGNPRIDASFIAPDGVTEVAATTDLGRYKILRTILTEDGEQFLAVGGQSFGAMSRGIDEYEYKVKIDRSPAAQMEIEPNDTNLDAIAINSVGRAAGVISVQDDVDSWSFTAKANEAVTFVAYASYNNSYSWGAIGLAGFGSRLEAELAVEDGEGTQLATTSQVGLAAMEQGFGSSTESVVDPVPSVQITFIAPAAGTYYLKVADENADFGPNHKYVIQRK</sequence>
<dbReference type="SUPFAM" id="SSF89260">
    <property type="entry name" value="Collagen-binding domain"/>
    <property type="match status" value="1"/>
</dbReference>